<dbReference type="InterPro" id="IPR007569">
    <property type="entry name" value="DUF559"/>
</dbReference>
<dbReference type="Proteomes" id="UP001501591">
    <property type="component" value="Unassembled WGS sequence"/>
</dbReference>
<gene>
    <name evidence="3" type="ORF">GCM10022383_04310</name>
</gene>
<dbReference type="Gene3D" id="3.40.960.10">
    <property type="entry name" value="VSR Endonuclease"/>
    <property type="match status" value="1"/>
</dbReference>
<evidence type="ECO:0000259" key="1">
    <source>
        <dbReference type="Pfam" id="PF04480"/>
    </source>
</evidence>
<feature type="domain" description="AbiEi antitoxin N-terminal" evidence="2">
    <location>
        <begin position="21"/>
        <end position="59"/>
    </location>
</feature>
<protein>
    <recommendedName>
        <fullName evidence="5">DUF559 domain-containing protein</fullName>
    </recommendedName>
</protein>
<name>A0ABP7MRV5_9MICO</name>
<dbReference type="EMBL" id="BAABCP010000001">
    <property type="protein sequence ID" value="GAA3928571.1"/>
    <property type="molecule type" value="Genomic_DNA"/>
</dbReference>
<reference evidence="4" key="1">
    <citation type="journal article" date="2019" name="Int. J. Syst. Evol. Microbiol.">
        <title>The Global Catalogue of Microorganisms (GCM) 10K type strain sequencing project: providing services to taxonomists for standard genome sequencing and annotation.</title>
        <authorList>
            <consortium name="The Broad Institute Genomics Platform"/>
            <consortium name="The Broad Institute Genome Sequencing Center for Infectious Disease"/>
            <person name="Wu L."/>
            <person name="Ma J."/>
        </authorList>
    </citation>
    <scope>NUCLEOTIDE SEQUENCE [LARGE SCALE GENOMIC DNA]</scope>
    <source>
        <strain evidence="4">JCM 17024</strain>
    </source>
</reference>
<feature type="domain" description="DUF559" evidence="1">
    <location>
        <begin position="201"/>
        <end position="279"/>
    </location>
</feature>
<dbReference type="RefSeq" id="WP_344817848.1">
    <property type="nucleotide sequence ID" value="NZ_BAABCP010000001.1"/>
</dbReference>
<dbReference type="InterPro" id="IPR025159">
    <property type="entry name" value="AbiEi_N"/>
</dbReference>
<sequence length="288" mass="31855">MPCTGGTMMGMLSAHDTITRLGGLARGDHLQQLGFTRTQLSRLVARGQIERIRHGVFAVGSLDDDTRTALAHGGALCCASVLQRRHVWLLVSPAAPHVWLGHRGRPLPHPQCACVSHYFRGPVPFGRTGIETALVQYRSCCGDEAFFAAFESAWRSGLLTRAARARIRSRLPGTARWLVDLARPDADSGLESLLRLRLHILGIHLACQVEIRGVGRVDFVIDGHLILEADGKINHDGVTMRHKDLVRDAAASRLGYETLRFDYAQIIHDWPTVQAAILAARRRLRRAH</sequence>
<keyword evidence="4" id="KW-1185">Reference proteome</keyword>
<accession>A0ABP7MRV5</accession>
<evidence type="ECO:0000259" key="2">
    <source>
        <dbReference type="Pfam" id="PF13338"/>
    </source>
</evidence>
<evidence type="ECO:0000313" key="4">
    <source>
        <dbReference type="Proteomes" id="UP001501591"/>
    </source>
</evidence>
<comment type="caution">
    <text evidence="3">The sequence shown here is derived from an EMBL/GenBank/DDBJ whole genome shotgun (WGS) entry which is preliminary data.</text>
</comment>
<evidence type="ECO:0000313" key="3">
    <source>
        <dbReference type="EMBL" id="GAA3928571.1"/>
    </source>
</evidence>
<proteinExistence type="predicted"/>
<dbReference type="Pfam" id="PF04480">
    <property type="entry name" value="DUF559"/>
    <property type="match status" value="1"/>
</dbReference>
<evidence type="ECO:0008006" key="5">
    <source>
        <dbReference type="Google" id="ProtNLM"/>
    </source>
</evidence>
<organism evidence="3 4">
    <name type="scientific">Microbacterium soli</name>
    <dbReference type="NCBI Taxonomy" id="446075"/>
    <lineage>
        <taxon>Bacteria</taxon>
        <taxon>Bacillati</taxon>
        <taxon>Actinomycetota</taxon>
        <taxon>Actinomycetes</taxon>
        <taxon>Micrococcales</taxon>
        <taxon>Microbacteriaceae</taxon>
        <taxon>Microbacterium</taxon>
    </lineage>
</organism>
<dbReference type="Pfam" id="PF13338">
    <property type="entry name" value="AbiEi_4"/>
    <property type="match status" value="1"/>
</dbReference>